<organism evidence="1">
    <name type="scientific">marine sediment metagenome</name>
    <dbReference type="NCBI Taxonomy" id="412755"/>
    <lineage>
        <taxon>unclassified sequences</taxon>
        <taxon>metagenomes</taxon>
        <taxon>ecological metagenomes</taxon>
    </lineage>
</organism>
<feature type="non-terminal residue" evidence="1">
    <location>
        <position position="28"/>
    </location>
</feature>
<accession>A0A0F9U6R0</accession>
<proteinExistence type="predicted"/>
<evidence type="ECO:0000313" key="1">
    <source>
        <dbReference type="EMBL" id="KKN49333.1"/>
    </source>
</evidence>
<protein>
    <submittedName>
        <fullName evidence="1">Uncharacterized protein</fullName>
    </submittedName>
</protein>
<reference evidence="1" key="1">
    <citation type="journal article" date="2015" name="Nature">
        <title>Complex archaea that bridge the gap between prokaryotes and eukaryotes.</title>
        <authorList>
            <person name="Spang A."/>
            <person name="Saw J.H."/>
            <person name="Jorgensen S.L."/>
            <person name="Zaremba-Niedzwiedzka K."/>
            <person name="Martijn J."/>
            <person name="Lind A.E."/>
            <person name="van Eijk R."/>
            <person name="Schleper C."/>
            <person name="Guy L."/>
            <person name="Ettema T.J."/>
        </authorList>
    </citation>
    <scope>NUCLEOTIDE SEQUENCE</scope>
</reference>
<name>A0A0F9U6R0_9ZZZZ</name>
<dbReference type="EMBL" id="LAZR01001173">
    <property type="protein sequence ID" value="KKN49333.1"/>
    <property type="molecule type" value="Genomic_DNA"/>
</dbReference>
<dbReference type="AlphaFoldDB" id="A0A0F9U6R0"/>
<gene>
    <name evidence="1" type="ORF">LCGC14_0644320</name>
</gene>
<comment type="caution">
    <text evidence="1">The sequence shown here is derived from an EMBL/GenBank/DDBJ whole genome shotgun (WGS) entry which is preliminary data.</text>
</comment>
<sequence>MWIRWGKVAWGRVRSGMEGYGYGWVSCG</sequence>